<dbReference type="EMBL" id="LAZR01035243">
    <property type="protein sequence ID" value="KKL28027.1"/>
    <property type="molecule type" value="Genomic_DNA"/>
</dbReference>
<accession>A0A0F9CNL9</accession>
<gene>
    <name evidence="1" type="ORF">LCGC14_2379260</name>
</gene>
<name>A0A0F9CNL9_9ZZZZ</name>
<comment type="caution">
    <text evidence="1">The sequence shown here is derived from an EMBL/GenBank/DDBJ whole genome shotgun (WGS) entry which is preliminary data.</text>
</comment>
<reference evidence="1" key="1">
    <citation type="journal article" date="2015" name="Nature">
        <title>Complex archaea that bridge the gap between prokaryotes and eukaryotes.</title>
        <authorList>
            <person name="Spang A."/>
            <person name="Saw J.H."/>
            <person name="Jorgensen S.L."/>
            <person name="Zaremba-Niedzwiedzka K."/>
            <person name="Martijn J."/>
            <person name="Lind A.E."/>
            <person name="van Eijk R."/>
            <person name="Schleper C."/>
            <person name="Guy L."/>
            <person name="Ettema T.J."/>
        </authorList>
    </citation>
    <scope>NUCLEOTIDE SEQUENCE</scope>
</reference>
<sequence length="238" mass="26579">MLQKNGIENLWFDPISSNLFPYINYGDRYEDRQEVEAIGEGWNNALQVSPALSPIIRGFMNSRGMFGPDKQAMPFGRTGLERIVSRVTAFPIIRDALNSISDVIYIPYTGVQLRGITGPIPLGGGLWRLVFVERDPTKIFDPKQVKFLQREVNELRNNGTLTEPQWVNTSEALVDVLSGKKVDIDAFPGLRIALDKFNLVYGIRAAGSTNSIKASAEKMPSKPFKIRVARSSLSMETN</sequence>
<organism evidence="1">
    <name type="scientific">marine sediment metagenome</name>
    <dbReference type="NCBI Taxonomy" id="412755"/>
    <lineage>
        <taxon>unclassified sequences</taxon>
        <taxon>metagenomes</taxon>
        <taxon>ecological metagenomes</taxon>
    </lineage>
</organism>
<protein>
    <submittedName>
        <fullName evidence="1">Uncharacterized protein</fullName>
    </submittedName>
</protein>
<proteinExistence type="predicted"/>
<dbReference type="AlphaFoldDB" id="A0A0F9CNL9"/>
<evidence type="ECO:0000313" key="1">
    <source>
        <dbReference type="EMBL" id="KKL28027.1"/>
    </source>
</evidence>